<evidence type="ECO:0000313" key="3">
    <source>
        <dbReference type="Proteomes" id="UP000013827"/>
    </source>
</evidence>
<reference evidence="2" key="2">
    <citation type="submission" date="2024-10" db="UniProtKB">
        <authorList>
            <consortium name="EnsemblProtists"/>
        </authorList>
    </citation>
    <scope>IDENTIFICATION</scope>
</reference>
<accession>A0A0D3JHG1</accession>
<dbReference type="PaxDb" id="2903-EOD22946"/>
<protein>
    <recommendedName>
        <fullName evidence="4">AP2/ERF domain-containing protein</fullName>
    </recommendedName>
</protein>
<reference evidence="3" key="1">
    <citation type="journal article" date="2013" name="Nature">
        <title>Pan genome of the phytoplankton Emiliania underpins its global distribution.</title>
        <authorList>
            <person name="Read B.A."/>
            <person name="Kegel J."/>
            <person name="Klute M.J."/>
            <person name="Kuo A."/>
            <person name="Lefebvre S.C."/>
            <person name="Maumus F."/>
            <person name="Mayer C."/>
            <person name="Miller J."/>
            <person name="Monier A."/>
            <person name="Salamov A."/>
            <person name="Young J."/>
            <person name="Aguilar M."/>
            <person name="Claverie J.M."/>
            <person name="Frickenhaus S."/>
            <person name="Gonzalez K."/>
            <person name="Herman E.K."/>
            <person name="Lin Y.C."/>
            <person name="Napier J."/>
            <person name="Ogata H."/>
            <person name="Sarno A.F."/>
            <person name="Shmutz J."/>
            <person name="Schroeder D."/>
            <person name="de Vargas C."/>
            <person name="Verret F."/>
            <person name="von Dassow P."/>
            <person name="Valentin K."/>
            <person name="Van de Peer Y."/>
            <person name="Wheeler G."/>
            <person name="Dacks J.B."/>
            <person name="Delwiche C.F."/>
            <person name="Dyhrman S.T."/>
            <person name="Glockner G."/>
            <person name="John U."/>
            <person name="Richards T."/>
            <person name="Worden A.Z."/>
            <person name="Zhang X."/>
            <person name="Grigoriev I.V."/>
            <person name="Allen A.E."/>
            <person name="Bidle K."/>
            <person name="Borodovsky M."/>
            <person name="Bowler C."/>
            <person name="Brownlee C."/>
            <person name="Cock J.M."/>
            <person name="Elias M."/>
            <person name="Gladyshev V.N."/>
            <person name="Groth M."/>
            <person name="Guda C."/>
            <person name="Hadaegh A."/>
            <person name="Iglesias-Rodriguez M.D."/>
            <person name="Jenkins J."/>
            <person name="Jones B.M."/>
            <person name="Lawson T."/>
            <person name="Leese F."/>
            <person name="Lindquist E."/>
            <person name="Lobanov A."/>
            <person name="Lomsadze A."/>
            <person name="Malik S.B."/>
            <person name="Marsh M.E."/>
            <person name="Mackinder L."/>
            <person name="Mock T."/>
            <person name="Mueller-Roeber B."/>
            <person name="Pagarete A."/>
            <person name="Parker M."/>
            <person name="Probert I."/>
            <person name="Quesneville H."/>
            <person name="Raines C."/>
            <person name="Rensing S.A."/>
            <person name="Riano-Pachon D.M."/>
            <person name="Richier S."/>
            <person name="Rokitta S."/>
            <person name="Shiraiwa Y."/>
            <person name="Soanes D.M."/>
            <person name="van der Giezen M."/>
            <person name="Wahlund T.M."/>
            <person name="Williams B."/>
            <person name="Wilson W."/>
            <person name="Wolfe G."/>
            <person name="Wurch L.L."/>
        </authorList>
    </citation>
    <scope>NUCLEOTIDE SEQUENCE</scope>
</reference>
<evidence type="ECO:0000313" key="2">
    <source>
        <dbReference type="EnsemblProtists" id="EOD22946"/>
    </source>
</evidence>
<organism evidence="2 3">
    <name type="scientific">Emiliania huxleyi (strain CCMP1516)</name>
    <dbReference type="NCBI Taxonomy" id="280463"/>
    <lineage>
        <taxon>Eukaryota</taxon>
        <taxon>Haptista</taxon>
        <taxon>Haptophyta</taxon>
        <taxon>Prymnesiophyceae</taxon>
        <taxon>Isochrysidales</taxon>
        <taxon>Noelaerhabdaceae</taxon>
        <taxon>Emiliania</taxon>
    </lineage>
</organism>
<dbReference type="AlphaFoldDB" id="A0A0D3JHG1"/>
<feature type="region of interest" description="Disordered" evidence="1">
    <location>
        <begin position="155"/>
        <end position="175"/>
    </location>
</feature>
<dbReference type="GeneID" id="17268493"/>
<dbReference type="EnsemblProtists" id="EOD22946">
    <property type="protein sequence ID" value="EOD22946"/>
    <property type="gene ID" value="EMIHUDRAFT_447738"/>
</dbReference>
<evidence type="ECO:0000256" key="1">
    <source>
        <dbReference type="SAM" id="MobiDB-lite"/>
    </source>
</evidence>
<name>A0A0D3JHG1_EMIH1</name>
<evidence type="ECO:0008006" key="4">
    <source>
        <dbReference type="Google" id="ProtNLM"/>
    </source>
</evidence>
<dbReference type="Proteomes" id="UP000013827">
    <property type="component" value="Unassembled WGS sequence"/>
</dbReference>
<keyword evidence="3" id="KW-1185">Reference proteome</keyword>
<proteinExistence type="predicted"/>
<dbReference type="KEGG" id="ehx:EMIHUDRAFT_447738"/>
<sequence>MLREELRQAAGSAATDGGDREAVILDGVALPVPALDTSAKRSALLYQGGRLQRRKMAGANAPATEAEPLPLVRSIWHSKSGYKNVTYNASEKAKKKPWQARADDHKSLGMFATAEEAAARYSRHLGPELAASLAAAVEREATPMSSQEALRLAESEGLTLETAPRSASSKDGERSQATAYKGVFAVPHGRRRFLARFHSGGRTHTLGCFHTAELGALEIARAKARL</sequence>
<dbReference type="RefSeq" id="XP_005775375.1">
    <property type="nucleotide sequence ID" value="XM_005775318.1"/>
</dbReference>
<dbReference type="HOGENOM" id="CLU_1226740_0_0_1"/>